<accession>A0AAE9Y781</accession>
<keyword evidence="9" id="KW-0812">Transmembrane</keyword>
<evidence type="ECO:0000256" key="3">
    <source>
        <dbReference type="ARBA" id="ARBA00022679"/>
    </source>
</evidence>
<dbReference type="CDD" id="cd14014">
    <property type="entry name" value="STKc_PknB_like"/>
    <property type="match status" value="1"/>
</dbReference>
<dbReference type="Gene3D" id="3.30.200.20">
    <property type="entry name" value="Phosphorylase Kinase, domain 1"/>
    <property type="match status" value="1"/>
</dbReference>
<dbReference type="InterPro" id="IPR000719">
    <property type="entry name" value="Prot_kinase_dom"/>
</dbReference>
<feature type="compositionally biased region" description="Low complexity" evidence="8">
    <location>
        <begin position="1"/>
        <end position="10"/>
    </location>
</feature>
<dbReference type="Proteomes" id="UP001216390">
    <property type="component" value="Chromosome"/>
</dbReference>
<dbReference type="PANTHER" id="PTHR43289:SF6">
    <property type="entry name" value="SERINE_THREONINE-PROTEIN KINASE NEKL-3"/>
    <property type="match status" value="1"/>
</dbReference>
<feature type="region of interest" description="Disordered" evidence="8">
    <location>
        <begin position="1"/>
        <end position="21"/>
    </location>
</feature>
<name>A0AAE9Y781_9ACTN</name>
<dbReference type="SUPFAM" id="SSF56112">
    <property type="entry name" value="Protein kinase-like (PK-like)"/>
    <property type="match status" value="1"/>
</dbReference>
<dbReference type="EC" id="2.7.11.1" evidence="1"/>
<dbReference type="GO" id="GO:0004674">
    <property type="term" value="F:protein serine/threonine kinase activity"/>
    <property type="evidence" value="ECO:0007669"/>
    <property type="project" value="UniProtKB-KW"/>
</dbReference>
<gene>
    <name evidence="11" type="ORF">PO878_14305</name>
</gene>
<evidence type="ECO:0000256" key="4">
    <source>
        <dbReference type="ARBA" id="ARBA00022741"/>
    </source>
</evidence>
<keyword evidence="2" id="KW-0723">Serine/threonine-protein kinase</keyword>
<reference evidence="11" key="1">
    <citation type="submission" date="2023-01" db="EMBL/GenBank/DDBJ databases">
        <title>The diversity of Class Acidimicrobiia in South China Sea sediment environments and the proposal of Iamia marina sp. nov., a novel species of the genus Iamia.</title>
        <authorList>
            <person name="He Y."/>
            <person name="Tian X."/>
        </authorList>
    </citation>
    <scope>NUCLEOTIDE SEQUENCE</scope>
    <source>
        <strain evidence="11">DSM 19957</strain>
    </source>
</reference>
<keyword evidence="12" id="KW-1185">Reference proteome</keyword>
<keyword evidence="9" id="KW-0472">Membrane</keyword>
<evidence type="ECO:0000256" key="1">
    <source>
        <dbReference type="ARBA" id="ARBA00012513"/>
    </source>
</evidence>
<dbReference type="GO" id="GO:0005524">
    <property type="term" value="F:ATP binding"/>
    <property type="evidence" value="ECO:0007669"/>
    <property type="project" value="UniProtKB-UniRule"/>
</dbReference>
<dbReference type="SMART" id="SM00220">
    <property type="entry name" value="S_TKc"/>
    <property type="match status" value="1"/>
</dbReference>
<dbReference type="KEGG" id="ima:PO878_14305"/>
<feature type="domain" description="Protein kinase" evidence="10">
    <location>
        <begin position="21"/>
        <end position="281"/>
    </location>
</feature>
<keyword evidence="3" id="KW-0808">Transferase</keyword>
<dbReference type="InterPro" id="IPR017441">
    <property type="entry name" value="Protein_kinase_ATP_BS"/>
</dbReference>
<dbReference type="PROSITE" id="PS00108">
    <property type="entry name" value="PROTEIN_KINASE_ST"/>
    <property type="match status" value="1"/>
</dbReference>
<evidence type="ECO:0000256" key="9">
    <source>
        <dbReference type="SAM" id="Phobius"/>
    </source>
</evidence>
<evidence type="ECO:0000256" key="2">
    <source>
        <dbReference type="ARBA" id="ARBA00022527"/>
    </source>
</evidence>
<keyword evidence="6 7" id="KW-0067">ATP-binding</keyword>
<evidence type="ECO:0000313" key="11">
    <source>
        <dbReference type="EMBL" id="WCO65673.1"/>
    </source>
</evidence>
<dbReference type="EMBL" id="CP116942">
    <property type="protein sequence ID" value="WCO65673.1"/>
    <property type="molecule type" value="Genomic_DNA"/>
</dbReference>
<dbReference type="PROSITE" id="PS50011">
    <property type="entry name" value="PROTEIN_KINASE_DOM"/>
    <property type="match status" value="1"/>
</dbReference>
<dbReference type="PROSITE" id="PS00107">
    <property type="entry name" value="PROTEIN_KINASE_ATP"/>
    <property type="match status" value="1"/>
</dbReference>
<dbReference type="PANTHER" id="PTHR43289">
    <property type="entry name" value="MITOGEN-ACTIVATED PROTEIN KINASE KINASE KINASE 20-RELATED"/>
    <property type="match status" value="1"/>
</dbReference>
<feature type="region of interest" description="Disordered" evidence="8">
    <location>
        <begin position="330"/>
        <end position="402"/>
    </location>
</feature>
<protein>
    <recommendedName>
        <fullName evidence="1">non-specific serine/threonine protein kinase</fullName>
        <ecNumber evidence="1">2.7.11.1</ecNumber>
    </recommendedName>
</protein>
<evidence type="ECO:0000256" key="5">
    <source>
        <dbReference type="ARBA" id="ARBA00022777"/>
    </source>
</evidence>
<proteinExistence type="predicted"/>
<feature type="binding site" evidence="7">
    <location>
        <position position="50"/>
    </location>
    <ligand>
        <name>ATP</name>
        <dbReference type="ChEBI" id="CHEBI:30616"/>
    </ligand>
</feature>
<dbReference type="Pfam" id="PF00069">
    <property type="entry name" value="Pkinase"/>
    <property type="match status" value="1"/>
</dbReference>
<dbReference type="Gene3D" id="1.10.510.10">
    <property type="entry name" value="Transferase(Phosphotransferase) domain 1"/>
    <property type="match status" value="1"/>
</dbReference>
<keyword evidence="9" id="KW-1133">Transmembrane helix</keyword>
<dbReference type="InterPro" id="IPR008271">
    <property type="entry name" value="Ser/Thr_kinase_AS"/>
</dbReference>
<sequence>MSDRTSTPVGASPPPPSVPGVEDLQVIGRGGFGVVYRGHQPDLGRDVAVKVLSAAGADERAVQLWQREVSAMGRLSNHPNIVAAFSAGVTADGFPYLVMPYVGGGSLHDRINRSGPLDPADAARVGTRVASGLAAAHAAGVLHRDVKPGNVLLSEYGEPQLTDFGIARLVDAATTTTGSVRATIGYAAPEVLGGETATPASDVYGLGATLHAALAGRSPFAGEEGESFAARIGRVMTQPPPDLRTFGVPPALAAVVDTAMAKDPADRPQTAEEMGRRLEALTPADLAPAAASVATAPAPPPGPDRRRMLLVAAAVVAVVVLAGVAAWALTRGDDGSPDVAAPSSSATTSSEAPSPTEASTTSSPSTTDAPTSPPASLDEPTTTSTTTTEATTTTAAPSAPTAAELRSAVTDYYALVDAGRLEQSYALLSPRYQAEEPFPGYRDFWEGIRSVEVQGQPAADAADLRVDARLRFVDGEGRPSVEDVTFGFVQADDGRLLIDTYGSR</sequence>
<evidence type="ECO:0000256" key="6">
    <source>
        <dbReference type="ARBA" id="ARBA00022840"/>
    </source>
</evidence>
<organism evidence="11 12">
    <name type="scientific">Iamia majanohamensis</name>
    <dbReference type="NCBI Taxonomy" id="467976"/>
    <lineage>
        <taxon>Bacteria</taxon>
        <taxon>Bacillati</taxon>
        <taxon>Actinomycetota</taxon>
        <taxon>Acidimicrobiia</taxon>
        <taxon>Acidimicrobiales</taxon>
        <taxon>Iamiaceae</taxon>
        <taxon>Iamia</taxon>
    </lineage>
</organism>
<dbReference type="InterPro" id="IPR011009">
    <property type="entry name" value="Kinase-like_dom_sf"/>
</dbReference>
<evidence type="ECO:0000259" key="10">
    <source>
        <dbReference type="PROSITE" id="PS50011"/>
    </source>
</evidence>
<dbReference type="RefSeq" id="WP_272735200.1">
    <property type="nucleotide sequence ID" value="NZ_CP116942.1"/>
</dbReference>
<evidence type="ECO:0000313" key="12">
    <source>
        <dbReference type="Proteomes" id="UP001216390"/>
    </source>
</evidence>
<feature type="transmembrane region" description="Helical" evidence="9">
    <location>
        <begin position="309"/>
        <end position="329"/>
    </location>
</feature>
<keyword evidence="4 7" id="KW-0547">Nucleotide-binding</keyword>
<evidence type="ECO:0000256" key="8">
    <source>
        <dbReference type="SAM" id="MobiDB-lite"/>
    </source>
</evidence>
<feature type="compositionally biased region" description="Low complexity" evidence="8">
    <location>
        <begin position="337"/>
        <end position="402"/>
    </location>
</feature>
<dbReference type="AlphaFoldDB" id="A0AAE9Y781"/>
<keyword evidence="5 11" id="KW-0418">Kinase</keyword>
<evidence type="ECO:0000256" key="7">
    <source>
        <dbReference type="PROSITE-ProRule" id="PRU10141"/>
    </source>
</evidence>